<dbReference type="Proteomes" id="UP001597097">
    <property type="component" value="Unassembled WGS sequence"/>
</dbReference>
<name>A0ABW4GAR2_9ACTN</name>
<organism evidence="2 3">
    <name type="scientific">Nonomuraea guangzhouensis</name>
    <dbReference type="NCBI Taxonomy" id="1291555"/>
    <lineage>
        <taxon>Bacteria</taxon>
        <taxon>Bacillati</taxon>
        <taxon>Actinomycetota</taxon>
        <taxon>Actinomycetes</taxon>
        <taxon>Streptosporangiales</taxon>
        <taxon>Streptosporangiaceae</taxon>
        <taxon>Nonomuraea</taxon>
    </lineage>
</organism>
<reference evidence="3" key="1">
    <citation type="journal article" date="2019" name="Int. J. Syst. Evol. Microbiol.">
        <title>The Global Catalogue of Microorganisms (GCM) 10K type strain sequencing project: providing services to taxonomists for standard genome sequencing and annotation.</title>
        <authorList>
            <consortium name="The Broad Institute Genomics Platform"/>
            <consortium name="The Broad Institute Genome Sequencing Center for Infectious Disease"/>
            <person name="Wu L."/>
            <person name="Ma J."/>
        </authorList>
    </citation>
    <scope>NUCLEOTIDE SEQUENCE [LARGE SCALE GENOMIC DNA]</scope>
    <source>
        <strain evidence="3">CGMCC 1.15399</strain>
    </source>
</reference>
<dbReference type="SUPFAM" id="SSF109854">
    <property type="entry name" value="DinB/YfiT-like putative metalloenzymes"/>
    <property type="match status" value="1"/>
</dbReference>
<dbReference type="Gene3D" id="1.20.120.450">
    <property type="entry name" value="dinb family like domain"/>
    <property type="match status" value="1"/>
</dbReference>
<protein>
    <submittedName>
        <fullName evidence="2">Maleylpyruvate isomerase N-terminal domain-containing protein</fullName>
    </submittedName>
</protein>
<sequence>MIMKSVAECQAFLESAADQDWSRPIPGLRWTVAQAVAHTADGLLWYATDFAAGSRELSTMDLAVRPENSPQELIATLEAFATVLVRVVDGAPPDARGWHPYGLADASGFAAMACDELLVHTYDASLGLEPDFVPSEELALATLSRLFPWAPPAGAWEALLWANGRADLWGQERQTGWRWHCAPLSEWDGTNPRTG</sequence>
<dbReference type="RefSeq" id="WP_246653141.1">
    <property type="nucleotide sequence ID" value="NZ_JAHKRM010000025.1"/>
</dbReference>
<dbReference type="Pfam" id="PF11716">
    <property type="entry name" value="MDMPI_N"/>
    <property type="match status" value="1"/>
</dbReference>
<feature type="domain" description="Mycothiol-dependent maleylpyruvate isomerase metal-binding" evidence="1">
    <location>
        <begin position="6"/>
        <end position="124"/>
    </location>
</feature>
<keyword evidence="3" id="KW-1185">Reference proteome</keyword>
<evidence type="ECO:0000313" key="2">
    <source>
        <dbReference type="EMBL" id="MFD1539554.1"/>
    </source>
</evidence>
<proteinExistence type="predicted"/>
<evidence type="ECO:0000259" key="1">
    <source>
        <dbReference type="Pfam" id="PF11716"/>
    </source>
</evidence>
<evidence type="ECO:0000313" key="3">
    <source>
        <dbReference type="Proteomes" id="UP001597097"/>
    </source>
</evidence>
<dbReference type="EMBL" id="JBHUCM010000017">
    <property type="protein sequence ID" value="MFD1539554.1"/>
    <property type="molecule type" value="Genomic_DNA"/>
</dbReference>
<dbReference type="InterPro" id="IPR024344">
    <property type="entry name" value="MDMPI_metal-binding"/>
</dbReference>
<accession>A0ABW4GAR2</accession>
<dbReference type="GO" id="GO:0016853">
    <property type="term" value="F:isomerase activity"/>
    <property type="evidence" value="ECO:0007669"/>
    <property type="project" value="UniProtKB-KW"/>
</dbReference>
<keyword evidence="2" id="KW-0413">Isomerase</keyword>
<comment type="caution">
    <text evidence="2">The sequence shown here is derived from an EMBL/GenBank/DDBJ whole genome shotgun (WGS) entry which is preliminary data.</text>
</comment>
<dbReference type="InterPro" id="IPR034660">
    <property type="entry name" value="DinB/YfiT-like"/>
</dbReference>
<gene>
    <name evidence="2" type="ORF">ACFSJ0_21040</name>
</gene>